<dbReference type="STRING" id="1048205.AB852_15790"/>
<keyword evidence="11" id="KW-1185">Reference proteome</keyword>
<dbReference type="GO" id="GO:0005886">
    <property type="term" value="C:plasma membrane"/>
    <property type="evidence" value="ECO:0007669"/>
    <property type="project" value="UniProtKB-SubCell"/>
</dbReference>
<feature type="transmembrane region" description="Helical" evidence="8">
    <location>
        <begin position="21"/>
        <end position="42"/>
    </location>
</feature>
<feature type="domain" description="Major facilitator superfamily (MFS) profile" evidence="9">
    <location>
        <begin position="20"/>
        <end position="495"/>
    </location>
</feature>
<feature type="transmembrane region" description="Helical" evidence="8">
    <location>
        <begin position="145"/>
        <end position="166"/>
    </location>
</feature>
<feature type="transmembrane region" description="Helical" evidence="8">
    <location>
        <begin position="86"/>
        <end position="104"/>
    </location>
</feature>
<feature type="transmembrane region" description="Helical" evidence="8">
    <location>
        <begin position="206"/>
        <end position="223"/>
    </location>
</feature>
<feature type="transmembrane region" description="Helical" evidence="8">
    <location>
        <begin position="363"/>
        <end position="389"/>
    </location>
</feature>
<keyword evidence="7" id="KW-0046">Antibiotic resistance</keyword>
<dbReference type="InterPro" id="IPR020846">
    <property type="entry name" value="MFS_dom"/>
</dbReference>
<dbReference type="SUPFAM" id="SSF103473">
    <property type="entry name" value="MFS general substrate transporter"/>
    <property type="match status" value="1"/>
</dbReference>
<evidence type="ECO:0000259" key="9">
    <source>
        <dbReference type="PROSITE" id="PS50850"/>
    </source>
</evidence>
<evidence type="ECO:0000256" key="1">
    <source>
        <dbReference type="ARBA" id="ARBA00004651"/>
    </source>
</evidence>
<evidence type="ECO:0000256" key="4">
    <source>
        <dbReference type="ARBA" id="ARBA00022692"/>
    </source>
</evidence>
<evidence type="ECO:0000256" key="2">
    <source>
        <dbReference type="ARBA" id="ARBA00022448"/>
    </source>
</evidence>
<dbReference type="InterPro" id="IPR036259">
    <property type="entry name" value="MFS_trans_sf"/>
</dbReference>
<feature type="transmembrane region" description="Helical" evidence="8">
    <location>
        <begin position="54"/>
        <end position="74"/>
    </location>
</feature>
<dbReference type="PROSITE" id="PS50850">
    <property type="entry name" value="MFS"/>
    <property type="match status" value="1"/>
</dbReference>
<comment type="subcellular location">
    <subcellularLocation>
        <location evidence="1">Cell membrane</location>
        <topology evidence="1">Multi-pass membrane protein</topology>
    </subcellularLocation>
</comment>
<dbReference type="GO" id="GO:0046677">
    <property type="term" value="P:response to antibiotic"/>
    <property type="evidence" value="ECO:0007669"/>
    <property type="project" value="UniProtKB-KW"/>
</dbReference>
<protein>
    <submittedName>
        <fullName evidence="10">MFS transporter</fullName>
    </submittedName>
</protein>
<evidence type="ECO:0000256" key="6">
    <source>
        <dbReference type="ARBA" id="ARBA00023136"/>
    </source>
</evidence>
<evidence type="ECO:0000313" key="11">
    <source>
        <dbReference type="Proteomes" id="UP000186455"/>
    </source>
</evidence>
<dbReference type="Proteomes" id="UP000186455">
    <property type="component" value="Unassembled WGS sequence"/>
</dbReference>
<feature type="transmembrane region" description="Helical" evidence="8">
    <location>
        <begin position="310"/>
        <end position="331"/>
    </location>
</feature>
<feature type="transmembrane region" description="Helical" evidence="8">
    <location>
        <begin position="172"/>
        <end position="194"/>
    </location>
</feature>
<evidence type="ECO:0000256" key="5">
    <source>
        <dbReference type="ARBA" id="ARBA00022989"/>
    </source>
</evidence>
<reference evidence="10 11" key="1">
    <citation type="submission" date="2015-06" db="EMBL/GenBank/DDBJ databases">
        <title>Cloning and characterization of the uncialamcin biosynthetic gene cluster.</title>
        <authorList>
            <person name="Yan X."/>
            <person name="Huang T."/>
            <person name="Ge H."/>
            <person name="Shen B."/>
        </authorList>
    </citation>
    <scope>NUCLEOTIDE SEQUENCE [LARGE SCALE GENOMIC DNA]</scope>
    <source>
        <strain evidence="10 11">DCA2648</strain>
    </source>
</reference>
<gene>
    <name evidence="10" type="ORF">AB852_15790</name>
</gene>
<dbReference type="PANTHER" id="PTHR42718">
    <property type="entry name" value="MAJOR FACILITATOR SUPERFAMILY MULTIDRUG TRANSPORTER MFSC"/>
    <property type="match status" value="1"/>
</dbReference>
<evidence type="ECO:0000313" key="10">
    <source>
        <dbReference type="EMBL" id="OKH94100.1"/>
    </source>
</evidence>
<dbReference type="PANTHER" id="PTHR42718:SF47">
    <property type="entry name" value="METHYL VIOLOGEN RESISTANCE PROTEIN SMVA"/>
    <property type="match status" value="1"/>
</dbReference>
<evidence type="ECO:0000256" key="7">
    <source>
        <dbReference type="ARBA" id="ARBA00023251"/>
    </source>
</evidence>
<dbReference type="GO" id="GO:0022857">
    <property type="term" value="F:transmembrane transporter activity"/>
    <property type="evidence" value="ECO:0007669"/>
    <property type="project" value="InterPro"/>
</dbReference>
<feature type="transmembrane region" description="Helical" evidence="8">
    <location>
        <begin position="110"/>
        <end position="133"/>
    </location>
</feature>
<feature type="transmembrane region" description="Helical" evidence="8">
    <location>
        <begin position="481"/>
        <end position="501"/>
    </location>
</feature>
<accession>A0A1Q4V8N8</accession>
<keyword evidence="6 8" id="KW-0472">Membrane</keyword>
<proteinExistence type="predicted"/>
<sequence>MSSIAPPAAPPKAGAREWTGLAVLALPTLLVSLDQSVLFLALPHLAESLRPSGVQTLWIMDIYGFLMAGFLVTMGTLGDRVGRRKLLMLGGVAVIATSLLAAYSDSPEMLILSRALLGVAAASLMPSTLALISNMFQDPQERGRAIAMWASCFMAGTALGPVVGGLLLEHYWWGSVFVLGVPVMLVMLVAAPFLLPEYRAPRTGKLDLVSVVLSLAAILPVVYGLKEMAKEGPGTLPVALIVAGLAVGAVFVSRQRRLDDPVLDVRLFRNPAFTASLALTTLLMVGVSGSYLFITGFLQMVEGLGPVEAGLWMVPSAIASIVSAMLAPGLARRFSVPGVIAGGLLLAMGGYAVMVFVDPVGGLPLLMTGFVVCFFGTGPIGALGTNLVVSSAPPEKGGSAASLQETSSHLGVALGIASLGSLGSLVYRDRITVPDGVPAEAADSIRTGLEGALTVAPTLPDALGAEVLTAARDAYTGGLNVIAVVCAVFTAGTAVIAMTALRRVGAPR</sequence>
<dbReference type="PRINTS" id="PR01036">
    <property type="entry name" value="TCRTETB"/>
</dbReference>
<dbReference type="InterPro" id="IPR011701">
    <property type="entry name" value="MFS"/>
</dbReference>
<keyword evidence="2" id="KW-0813">Transport</keyword>
<keyword evidence="4 8" id="KW-0812">Transmembrane</keyword>
<organism evidence="10 11">
    <name type="scientific">Streptomyces uncialis</name>
    <dbReference type="NCBI Taxonomy" id="1048205"/>
    <lineage>
        <taxon>Bacteria</taxon>
        <taxon>Bacillati</taxon>
        <taxon>Actinomycetota</taxon>
        <taxon>Actinomycetes</taxon>
        <taxon>Kitasatosporales</taxon>
        <taxon>Streptomycetaceae</taxon>
        <taxon>Streptomyces</taxon>
    </lineage>
</organism>
<evidence type="ECO:0000256" key="3">
    <source>
        <dbReference type="ARBA" id="ARBA00022475"/>
    </source>
</evidence>
<feature type="transmembrane region" description="Helical" evidence="8">
    <location>
        <begin position="235"/>
        <end position="252"/>
    </location>
</feature>
<dbReference type="CDD" id="cd17321">
    <property type="entry name" value="MFS_MMR_MDR_like"/>
    <property type="match status" value="1"/>
</dbReference>
<feature type="transmembrane region" description="Helical" evidence="8">
    <location>
        <begin position="338"/>
        <end position="357"/>
    </location>
</feature>
<dbReference type="EMBL" id="LFBV01000003">
    <property type="protein sequence ID" value="OKH94100.1"/>
    <property type="molecule type" value="Genomic_DNA"/>
</dbReference>
<evidence type="ECO:0000256" key="8">
    <source>
        <dbReference type="SAM" id="Phobius"/>
    </source>
</evidence>
<dbReference type="RefSeq" id="WP_073788636.1">
    <property type="nucleotide sequence ID" value="NZ_JBITDR010000004.1"/>
</dbReference>
<keyword evidence="3" id="KW-1003">Cell membrane</keyword>
<name>A0A1Q4V8N8_9ACTN</name>
<keyword evidence="5 8" id="KW-1133">Transmembrane helix</keyword>
<dbReference type="AlphaFoldDB" id="A0A1Q4V8N8"/>
<feature type="transmembrane region" description="Helical" evidence="8">
    <location>
        <begin position="273"/>
        <end position="298"/>
    </location>
</feature>
<dbReference type="Pfam" id="PF07690">
    <property type="entry name" value="MFS_1"/>
    <property type="match status" value="1"/>
</dbReference>
<dbReference type="Gene3D" id="1.20.1250.20">
    <property type="entry name" value="MFS general substrate transporter like domains"/>
    <property type="match status" value="1"/>
</dbReference>
<comment type="caution">
    <text evidence="10">The sequence shown here is derived from an EMBL/GenBank/DDBJ whole genome shotgun (WGS) entry which is preliminary data.</text>
</comment>